<dbReference type="EMBL" id="BPLQ01010742">
    <property type="protein sequence ID" value="GIY53201.1"/>
    <property type="molecule type" value="Genomic_DNA"/>
</dbReference>
<accession>A0AAV4U600</accession>
<sequence length="112" mass="12823">MLPLLLNESIFPDSGRSQNSSTTHYMQCTDIRSTIAILILADSSHKLLPNARCHVGIHLSCRERPTFSLLQRCVGRSISEMKKPLYSSLMKKRRSDKTNTIYQSLCDMLWHV</sequence>
<evidence type="ECO:0000313" key="2">
    <source>
        <dbReference type="Proteomes" id="UP001054837"/>
    </source>
</evidence>
<dbReference type="Proteomes" id="UP001054837">
    <property type="component" value="Unassembled WGS sequence"/>
</dbReference>
<organism evidence="1 2">
    <name type="scientific">Caerostris darwini</name>
    <dbReference type="NCBI Taxonomy" id="1538125"/>
    <lineage>
        <taxon>Eukaryota</taxon>
        <taxon>Metazoa</taxon>
        <taxon>Ecdysozoa</taxon>
        <taxon>Arthropoda</taxon>
        <taxon>Chelicerata</taxon>
        <taxon>Arachnida</taxon>
        <taxon>Araneae</taxon>
        <taxon>Araneomorphae</taxon>
        <taxon>Entelegynae</taxon>
        <taxon>Araneoidea</taxon>
        <taxon>Araneidae</taxon>
        <taxon>Caerostris</taxon>
    </lineage>
</organism>
<gene>
    <name evidence="1" type="ORF">CDAR_51331</name>
</gene>
<dbReference type="AlphaFoldDB" id="A0AAV4U600"/>
<evidence type="ECO:0000313" key="1">
    <source>
        <dbReference type="EMBL" id="GIY53201.1"/>
    </source>
</evidence>
<comment type="caution">
    <text evidence="1">The sequence shown here is derived from an EMBL/GenBank/DDBJ whole genome shotgun (WGS) entry which is preliminary data.</text>
</comment>
<proteinExistence type="predicted"/>
<reference evidence="1 2" key="1">
    <citation type="submission" date="2021-06" db="EMBL/GenBank/DDBJ databases">
        <title>Caerostris darwini draft genome.</title>
        <authorList>
            <person name="Kono N."/>
            <person name="Arakawa K."/>
        </authorList>
    </citation>
    <scope>NUCLEOTIDE SEQUENCE [LARGE SCALE GENOMIC DNA]</scope>
</reference>
<name>A0AAV4U600_9ARAC</name>
<keyword evidence="2" id="KW-1185">Reference proteome</keyword>
<protein>
    <submittedName>
        <fullName evidence="1">Uncharacterized protein</fullName>
    </submittedName>
</protein>